<reference evidence="8" key="1">
    <citation type="submission" date="2021-01" db="EMBL/GenBank/DDBJ databases">
        <authorList>
            <person name="Zahm M."/>
            <person name="Roques C."/>
            <person name="Cabau C."/>
            <person name="Klopp C."/>
            <person name="Donnadieu C."/>
            <person name="Jouanno E."/>
            <person name="Lampietro C."/>
            <person name="Louis A."/>
            <person name="Herpin A."/>
            <person name="Echchiki A."/>
            <person name="Berthelot C."/>
            <person name="Parey E."/>
            <person name="Roest-Crollius H."/>
            <person name="Braasch I."/>
            <person name="Postlethwait J."/>
            <person name="Bobe J."/>
            <person name="Montfort J."/>
            <person name="Bouchez O."/>
            <person name="Begum T."/>
            <person name="Mejri S."/>
            <person name="Adams A."/>
            <person name="Chen W.-J."/>
            <person name="Guiguen Y."/>
        </authorList>
    </citation>
    <scope>NUCLEOTIDE SEQUENCE</scope>
    <source>
        <strain evidence="8">YG-15Mar2019-1</strain>
        <tissue evidence="8">Brain</tissue>
    </source>
</reference>
<comment type="caution">
    <text evidence="8">The sequence shown here is derived from an EMBL/GenBank/DDBJ whole genome shotgun (WGS) entry which is preliminary data.</text>
</comment>
<evidence type="ECO:0000256" key="5">
    <source>
        <dbReference type="PROSITE-ProRule" id="PRU00309"/>
    </source>
</evidence>
<keyword evidence="2 5" id="KW-0863">Zinc-finger</keyword>
<feature type="region of interest" description="Disordered" evidence="6">
    <location>
        <begin position="221"/>
        <end position="257"/>
    </location>
</feature>
<dbReference type="Proteomes" id="UP001046870">
    <property type="component" value="Chromosome 14"/>
</dbReference>
<evidence type="ECO:0000256" key="4">
    <source>
        <dbReference type="ARBA" id="ARBA00023125"/>
    </source>
</evidence>
<dbReference type="EMBL" id="JAFDVH010000014">
    <property type="protein sequence ID" value="KAG7464674.1"/>
    <property type="molecule type" value="Genomic_DNA"/>
</dbReference>
<keyword evidence="1" id="KW-0479">Metal-binding</keyword>
<dbReference type="InterPro" id="IPR006612">
    <property type="entry name" value="THAP_Znf"/>
</dbReference>
<protein>
    <recommendedName>
        <fullName evidence="7">THAP-type domain-containing protein</fullName>
    </recommendedName>
</protein>
<evidence type="ECO:0000259" key="7">
    <source>
        <dbReference type="PROSITE" id="PS50950"/>
    </source>
</evidence>
<dbReference type="OrthoDB" id="10009406at2759"/>
<dbReference type="PANTHER" id="PTHR47577:SF1">
    <property type="entry name" value="THAP DOMAIN-CONTAINING PROTEIN 6"/>
    <property type="match status" value="1"/>
</dbReference>
<evidence type="ECO:0000313" key="9">
    <source>
        <dbReference type="Proteomes" id="UP001046870"/>
    </source>
</evidence>
<dbReference type="PROSITE" id="PS50950">
    <property type="entry name" value="ZF_THAP"/>
    <property type="match status" value="2"/>
</dbReference>
<gene>
    <name evidence="8" type="ORF">MATL_G00167940</name>
</gene>
<keyword evidence="3" id="KW-0862">Zinc</keyword>
<evidence type="ECO:0000256" key="2">
    <source>
        <dbReference type="ARBA" id="ARBA00022771"/>
    </source>
</evidence>
<dbReference type="Gene3D" id="6.20.210.20">
    <property type="entry name" value="THAP domain"/>
    <property type="match status" value="1"/>
</dbReference>
<dbReference type="SMART" id="SM00980">
    <property type="entry name" value="THAP"/>
    <property type="match status" value="2"/>
</dbReference>
<evidence type="ECO:0000256" key="6">
    <source>
        <dbReference type="SAM" id="MobiDB-lite"/>
    </source>
</evidence>
<keyword evidence="9" id="KW-1185">Reference proteome</keyword>
<feature type="domain" description="THAP-type" evidence="7">
    <location>
        <begin position="128"/>
        <end position="215"/>
    </location>
</feature>
<accession>A0A9D3T0G7</accession>
<dbReference type="GO" id="GO:0008270">
    <property type="term" value="F:zinc ion binding"/>
    <property type="evidence" value="ECO:0007669"/>
    <property type="project" value="UniProtKB-KW"/>
</dbReference>
<evidence type="ECO:0000256" key="1">
    <source>
        <dbReference type="ARBA" id="ARBA00022723"/>
    </source>
</evidence>
<dbReference type="InterPro" id="IPR038441">
    <property type="entry name" value="THAP_Znf_sf"/>
</dbReference>
<name>A0A9D3T0G7_MEGAT</name>
<feature type="compositionally biased region" description="Basic and acidic residues" evidence="6">
    <location>
        <begin position="224"/>
        <end position="250"/>
    </location>
</feature>
<organism evidence="8 9">
    <name type="scientific">Megalops atlanticus</name>
    <name type="common">Tarpon</name>
    <name type="synonym">Clupea gigantea</name>
    <dbReference type="NCBI Taxonomy" id="7932"/>
    <lineage>
        <taxon>Eukaryota</taxon>
        <taxon>Metazoa</taxon>
        <taxon>Chordata</taxon>
        <taxon>Craniata</taxon>
        <taxon>Vertebrata</taxon>
        <taxon>Euteleostomi</taxon>
        <taxon>Actinopterygii</taxon>
        <taxon>Neopterygii</taxon>
        <taxon>Teleostei</taxon>
        <taxon>Elopiformes</taxon>
        <taxon>Megalopidae</taxon>
        <taxon>Megalops</taxon>
    </lineage>
</organism>
<evidence type="ECO:0000256" key="3">
    <source>
        <dbReference type="ARBA" id="ARBA00022833"/>
    </source>
</evidence>
<proteinExistence type="predicted"/>
<dbReference type="Pfam" id="PF05485">
    <property type="entry name" value="THAP"/>
    <property type="match status" value="2"/>
</dbReference>
<dbReference type="PANTHER" id="PTHR47577">
    <property type="entry name" value="THAP DOMAIN-CONTAINING PROTEIN 6"/>
    <property type="match status" value="1"/>
</dbReference>
<feature type="domain" description="THAP-type" evidence="7">
    <location>
        <begin position="1"/>
        <end position="101"/>
    </location>
</feature>
<dbReference type="GO" id="GO:0003677">
    <property type="term" value="F:DNA binding"/>
    <property type="evidence" value="ECO:0007669"/>
    <property type="project" value="UniProtKB-UniRule"/>
</dbReference>
<dbReference type="AlphaFoldDB" id="A0A9D3T0G7"/>
<dbReference type="SMART" id="SM00692">
    <property type="entry name" value="DM3"/>
    <property type="match status" value="1"/>
</dbReference>
<dbReference type="SUPFAM" id="SSF57716">
    <property type="entry name" value="Glucocorticoid receptor-like (DNA-binding domain)"/>
    <property type="match status" value="2"/>
</dbReference>
<sequence>MSRKSGRTCAVLSCSNSSGKLQVWKKTVCEVHKPLLHEECPCPRPYSLHRFPGRAEDQDVRQKWIKNINRKDFVPNNNSTVCGIHFLDGKPTKENPYPVLHMGYECHDLRIYRNASPLSSIHSDQGEMPSSCVAINCSVERSPDTLKQGITFHRFPKDPVRRLQWCSALRRQSCDRRLWAPTKNSVLCSLHFAPDMFDRTGQTVRLRDSAVPTLFDFRKRKREGKVEPERPEKARDWPKRGKRARQEEQAVGRSADSPASLGDLALAAELMEVVSDTVQQVQLGVWSRRGFLNDHGCLPIPTEPGRLCALVHGLAKDQHRQEQALLSLQKAVEGKDKLLQKKKVRDPGLVRPCGSSRLMLAWALSLCLSRSSGSLFQSILRRRMGVVSP</sequence>
<keyword evidence="4 5" id="KW-0238">DNA-binding</keyword>
<evidence type="ECO:0000313" key="8">
    <source>
        <dbReference type="EMBL" id="KAG7464674.1"/>
    </source>
</evidence>